<feature type="domain" description="PARG helical" evidence="9">
    <location>
        <begin position="197"/>
        <end position="273"/>
    </location>
</feature>
<comment type="similarity">
    <text evidence="1">Belongs to the poly(ADP-ribose) glycohydrolase family.</text>
</comment>
<feature type="transmembrane region" description="Helical" evidence="7">
    <location>
        <begin position="66"/>
        <end position="84"/>
    </location>
</feature>
<dbReference type="EC" id="3.2.1.143" evidence="2"/>
<dbReference type="GO" id="GO:0006282">
    <property type="term" value="P:regulation of DNA repair"/>
    <property type="evidence" value="ECO:0007669"/>
    <property type="project" value="InterPro"/>
</dbReference>
<keyword evidence="7" id="KW-1133">Transmembrane helix</keyword>
<dbReference type="GO" id="GO:0004649">
    <property type="term" value="F:poly(ADP-ribose) glycohydrolase activity"/>
    <property type="evidence" value="ECO:0007669"/>
    <property type="project" value="UniProtKB-EC"/>
</dbReference>
<feature type="binding site" evidence="5">
    <location>
        <position position="376"/>
    </location>
    <ligand>
        <name>substrate</name>
    </ligand>
</feature>
<dbReference type="InterPro" id="IPR046372">
    <property type="entry name" value="PARG_cat_C"/>
</dbReference>
<dbReference type="Pfam" id="PF20811">
    <property type="entry name" value="PARG_cat_N"/>
    <property type="match status" value="1"/>
</dbReference>
<feature type="region of interest" description="Disordered" evidence="6">
    <location>
        <begin position="592"/>
        <end position="622"/>
    </location>
</feature>
<evidence type="ECO:0000313" key="11">
    <source>
        <dbReference type="Proteomes" id="UP000494165"/>
    </source>
</evidence>
<feature type="binding site" evidence="5">
    <location>
        <position position="335"/>
    </location>
    <ligand>
        <name>substrate</name>
    </ligand>
</feature>
<dbReference type="GO" id="GO:0005737">
    <property type="term" value="C:cytoplasm"/>
    <property type="evidence" value="ECO:0007669"/>
    <property type="project" value="TreeGrafter"/>
</dbReference>
<dbReference type="InterPro" id="IPR048362">
    <property type="entry name" value="PARG_helical"/>
</dbReference>
<feature type="active site" evidence="4">
    <location>
        <position position="337"/>
    </location>
</feature>
<feature type="active site" evidence="4">
    <location>
        <position position="318"/>
    </location>
</feature>
<feature type="binding site" evidence="5">
    <location>
        <position position="321"/>
    </location>
    <ligand>
        <name>substrate</name>
    </ligand>
</feature>
<dbReference type="EMBL" id="CADEPI010000204">
    <property type="protein sequence ID" value="CAB3380273.1"/>
    <property type="molecule type" value="Genomic_DNA"/>
</dbReference>
<evidence type="ECO:0000256" key="7">
    <source>
        <dbReference type="SAM" id="Phobius"/>
    </source>
</evidence>
<dbReference type="AlphaFoldDB" id="A0A8S1DJT4"/>
<evidence type="ECO:0000256" key="2">
    <source>
        <dbReference type="ARBA" id="ARBA00012255"/>
    </source>
</evidence>
<proteinExistence type="inferred from homology"/>
<feature type="domain" description="PARG catalytic Macro" evidence="8">
    <location>
        <begin position="295"/>
        <end position="480"/>
    </location>
</feature>
<accession>A0A8S1DJT4</accession>
<dbReference type="GO" id="GO:0005975">
    <property type="term" value="P:carbohydrate metabolic process"/>
    <property type="evidence" value="ECO:0007669"/>
    <property type="project" value="InterPro"/>
</dbReference>
<evidence type="ECO:0000256" key="1">
    <source>
        <dbReference type="ARBA" id="ARBA00009545"/>
    </source>
</evidence>
<feature type="active site" evidence="4">
    <location>
        <position position="336"/>
    </location>
</feature>
<sequence>MCRCYNYLADSTANSRHCTDRKPKRPSIGLKTAINLRHERVESHPPADGGGSTAVTSPPARISCRFFWIFIAGFALLAASMSNYKNKEPYQFRGNGGGGNQRYPGSGNNAGGWGTGQNMFGNAQRSNRNVGGSIRSTGDLEMFIRSEGRVPSWDFAVLHDTFHELEWLKHQQLIDFVSGVVTLAESQDHLALQERFRRDKSVVLSRHEVSVLLANAFLCRLKYTDHKSSLNFNSLYSSRGAREVKKEKLKCLVLYLYFVLTNAHYARETVTYRKVKMHADDENAFRQLHFADSPILLSEVDIIPNQSLSEAKGVAQVDFANKGIGGGVLSSGSLQEEIKFITCPELLVSKLFPDEMQDDEAIIVENARCYIQYTGYANSFRCVGLHPQPLDFEGPLLAIDATDFSRGYGPNEQYQQSHVLRELKKAYVGFSNVATDAIATGNWGGGAFKGDAELKFKIQWLAASLAGKKLFYYPYTSDVLKNQIHQVVLQFRGHTMRDLCSSLNLKSDVPIARPHRGNKRQPDAPIDIHIQAKRNKPCQQITEQWNWQEPQRFPRQVAHCSRSTAWLPSLSSLGHFRIFQFLMKYMPTPSPMGPVAETQLDSDTDDMEAGPSRPRKTAAGSAVVLARAPATIREENSAKVQSF</sequence>
<comment type="caution">
    <text evidence="10">The sequence shown here is derived from an EMBL/GenBank/DDBJ whole genome shotgun (WGS) entry which is preliminary data.</text>
</comment>
<evidence type="ECO:0000256" key="6">
    <source>
        <dbReference type="SAM" id="MobiDB-lite"/>
    </source>
</evidence>
<dbReference type="Pfam" id="PF05028">
    <property type="entry name" value="PARG_cat_C"/>
    <property type="match status" value="1"/>
</dbReference>
<keyword evidence="11" id="KW-1185">Reference proteome</keyword>
<gene>
    <name evidence="10" type="ORF">CLODIP_2_CD07417</name>
</gene>
<evidence type="ECO:0000259" key="9">
    <source>
        <dbReference type="Pfam" id="PF20811"/>
    </source>
</evidence>
<evidence type="ECO:0000313" key="10">
    <source>
        <dbReference type="EMBL" id="CAB3380273.1"/>
    </source>
</evidence>
<dbReference type="PANTHER" id="PTHR12837:SF0">
    <property type="entry name" value="POLY(ADP-RIBOSE) GLYCOHYDROLASE"/>
    <property type="match status" value="1"/>
</dbReference>
<dbReference type="PANTHER" id="PTHR12837">
    <property type="entry name" value="POLY ADP-RIBOSE GLYCOHYDROLASE"/>
    <property type="match status" value="1"/>
</dbReference>
<dbReference type="Proteomes" id="UP000494165">
    <property type="component" value="Unassembled WGS sequence"/>
</dbReference>
<dbReference type="OrthoDB" id="6154436at2759"/>
<dbReference type="GO" id="GO:1990966">
    <property type="term" value="P:ATP generation from poly-ADP-D-ribose"/>
    <property type="evidence" value="ECO:0007669"/>
    <property type="project" value="TreeGrafter"/>
</dbReference>
<keyword evidence="7" id="KW-0472">Membrane</keyword>
<evidence type="ECO:0000256" key="5">
    <source>
        <dbReference type="PIRSR" id="PIRSR607724-2"/>
    </source>
</evidence>
<dbReference type="InterPro" id="IPR007724">
    <property type="entry name" value="Poly_GlycHdrlase"/>
</dbReference>
<keyword evidence="3" id="KW-0378">Hydrolase</keyword>
<evidence type="ECO:0000256" key="4">
    <source>
        <dbReference type="PIRSR" id="PIRSR607724-1"/>
    </source>
</evidence>
<dbReference type="GO" id="GO:0005634">
    <property type="term" value="C:nucleus"/>
    <property type="evidence" value="ECO:0007669"/>
    <property type="project" value="TreeGrafter"/>
</dbReference>
<evidence type="ECO:0000256" key="3">
    <source>
        <dbReference type="ARBA" id="ARBA00022801"/>
    </source>
</evidence>
<organism evidence="10 11">
    <name type="scientific">Cloeon dipterum</name>
    <dbReference type="NCBI Taxonomy" id="197152"/>
    <lineage>
        <taxon>Eukaryota</taxon>
        <taxon>Metazoa</taxon>
        <taxon>Ecdysozoa</taxon>
        <taxon>Arthropoda</taxon>
        <taxon>Hexapoda</taxon>
        <taxon>Insecta</taxon>
        <taxon>Pterygota</taxon>
        <taxon>Palaeoptera</taxon>
        <taxon>Ephemeroptera</taxon>
        <taxon>Pisciforma</taxon>
        <taxon>Baetidae</taxon>
        <taxon>Cloeon</taxon>
    </lineage>
</organism>
<protein>
    <recommendedName>
        <fullName evidence="2">poly(ADP-ribose) glycohydrolase</fullName>
        <ecNumber evidence="2">3.2.1.143</ecNumber>
    </recommendedName>
</protein>
<keyword evidence="7" id="KW-0812">Transmembrane</keyword>
<evidence type="ECO:0000259" key="8">
    <source>
        <dbReference type="Pfam" id="PF05028"/>
    </source>
</evidence>
<dbReference type="GO" id="GO:0009225">
    <property type="term" value="P:nucleotide-sugar metabolic process"/>
    <property type="evidence" value="ECO:0007669"/>
    <property type="project" value="TreeGrafter"/>
</dbReference>
<reference evidence="10 11" key="1">
    <citation type="submission" date="2020-04" db="EMBL/GenBank/DDBJ databases">
        <authorList>
            <person name="Alioto T."/>
            <person name="Alioto T."/>
            <person name="Gomez Garrido J."/>
        </authorList>
    </citation>
    <scope>NUCLEOTIDE SEQUENCE [LARGE SCALE GENOMIC DNA]</scope>
</reference>
<name>A0A8S1DJT4_9INSE</name>